<dbReference type="InterPro" id="IPR046847">
    <property type="entry name" value="Xre-like_HTH"/>
</dbReference>
<sequence length="121" mass="13159">MSAAGLRAFERIAALWGLSVDEQLVLLGSPGRSTLFAWRKQPEKAHLSRDTLERLSNLLGIYKALQILLPDPAAADAWVRRPNTAAPFGGRSALQRMLAGNMSDLSAVRQYLDAVRGGGWS</sequence>
<proteinExistence type="predicted"/>
<keyword evidence="4" id="KW-1185">Reference proteome</keyword>
<protein>
    <submittedName>
        <fullName evidence="3">MbcA/ParS/Xre antitoxin family protein</fullName>
    </submittedName>
</protein>
<evidence type="ECO:0000259" key="1">
    <source>
        <dbReference type="Pfam" id="PF09722"/>
    </source>
</evidence>
<dbReference type="Pfam" id="PF09722">
    <property type="entry name" value="Xre_MbcA_ParS_C"/>
    <property type="match status" value="1"/>
</dbReference>
<organism evidence="3 4">
    <name type="scientific">Aquincola tertiaricarbonis</name>
    <dbReference type="NCBI Taxonomy" id="391953"/>
    <lineage>
        <taxon>Bacteria</taxon>
        <taxon>Pseudomonadati</taxon>
        <taxon>Pseudomonadota</taxon>
        <taxon>Betaproteobacteria</taxon>
        <taxon>Burkholderiales</taxon>
        <taxon>Sphaerotilaceae</taxon>
        <taxon>Aquincola</taxon>
    </lineage>
</organism>
<evidence type="ECO:0000259" key="2">
    <source>
        <dbReference type="Pfam" id="PF20432"/>
    </source>
</evidence>
<gene>
    <name evidence="3" type="ORF">MW290_21070</name>
</gene>
<feature type="domain" description="Antitoxin Xre-like helix-turn-helix" evidence="2">
    <location>
        <begin position="2"/>
        <end position="60"/>
    </location>
</feature>
<dbReference type="Pfam" id="PF20432">
    <property type="entry name" value="Xre-like-HTH"/>
    <property type="match status" value="1"/>
</dbReference>
<accession>A0ABY4SEY4</accession>
<evidence type="ECO:0000313" key="4">
    <source>
        <dbReference type="Proteomes" id="UP001056201"/>
    </source>
</evidence>
<name>A0ABY4SEY4_AQUTE</name>
<evidence type="ECO:0000313" key="3">
    <source>
        <dbReference type="EMBL" id="URI11881.1"/>
    </source>
</evidence>
<feature type="domain" description="Antitoxin Xre/MbcA/ParS-like toxin-binding" evidence="1">
    <location>
        <begin position="64"/>
        <end position="118"/>
    </location>
</feature>
<dbReference type="RefSeq" id="WP_250200076.1">
    <property type="nucleotide sequence ID" value="NZ_CP097636.1"/>
</dbReference>
<dbReference type="EMBL" id="CP097636">
    <property type="protein sequence ID" value="URI11881.1"/>
    <property type="molecule type" value="Genomic_DNA"/>
</dbReference>
<reference evidence="3" key="1">
    <citation type="submission" date="2022-05" db="EMBL/GenBank/DDBJ databases">
        <title>An RpoN-dependent PEP-CTERM gene is involved in floc formation of an Aquincola tertiaricarbonis strain.</title>
        <authorList>
            <person name="Qiu D."/>
            <person name="Xia M."/>
        </authorList>
    </citation>
    <scope>NUCLEOTIDE SEQUENCE</scope>
    <source>
        <strain evidence="3">RN12</strain>
    </source>
</reference>
<dbReference type="Proteomes" id="UP001056201">
    <property type="component" value="Chromosome 2"/>
</dbReference>
<dbReference type="InterPro" id="IPR024467">
    <property type="entry name" value="Xre/MbcA/ParS-like_toxin-bd"/>
</dbReference>